<feature type="compositionally biased region" description="Basic and acidic residues" evidence="1">
    <location>
        <begin position="366"/>
        <end position="383"/>
    </location>
</feature>
<organism evidence="2 3">
    <name type="scientific">Natronorubrum halalkaliphilum</name>
    <dbReference type="NCBI Taxonomy" id="2691917"/>
    <lineage>
        <taxon>Archaea</taxon>
        <taxon>Methanobacteriati</taxon>
        <taxon>Methanobacteriota</taxon>
        <taxon>Stenosarchaea group</taxon>
        <taxon>Halobacteria</taxon>
        <taxon>Halobacteriales</taxon>
        <taxon>Natrialbaceae</taxon>
        <taxon>Natronorubrum</taxon>
    </lineage>
</organism>
<dbReference type="AlphaFoldDB" id="A0A6B0VVJ4"/>
<dbReference type="OrthoDB" id="378001at2157"/>
<name>A0A6B0VVJ4_9EURY</name>
<protein>
    <submittedName>
        <fullName evidence="2">Uncharacterized protein</fullName>
    </submittedName>
</protein>
<gene>
    <name evidence="2" type="ORF">GS429_21435</name>
</gene>
<keyword evidence="3" id="KW-1185">Reference proteome</keyword>
<proteinExistence type="predicted"/>
<dbReference type="RefSeq" id="WP_160068025.1">
    <property type="nucleotide sequence ID" value="NZ_WUYX01000071.1"/>
</dbReference>
<reference evidence="2 3" key="1">
    <citation type="submission" date="2020-01" db="EMBL/GenBank/DDBJ databases">
        <title>Natronorubrum sp. JWXQ-INN 674 isolated from Inner Mongolia Autonomous Region of China.</title>
        <authorList>
            <person name="Xue Q."/>
        </authorList>
    </citation>
    <scope>NUCLEOTIDE SEQUENCE [LARGE SCALE GENOMIC DNA]</scope>
    <source>
        <strain evidence="2 3">JWXQ-INN-674</strain>
    </source>
</reference>
<feature type="region of interest" description="Disordered" evidence="1">
    <location>
        <begin position="359"/>
        <end position="383"/>
    </location>
</feature>
<dbReference type="Proteomes" id="UP000434101">
    <property type="component" value="Unassembled WGS sequence"/>
</dbReference>
<comment type="caution">
    <text evidence="2">The sequence shown here is derived from an EMBL/GenBank/DDBJ whole genome shotgun (WGS) entry which is preliminary data.</text>
</comment>
<sequence length="383" mass="41620">MGEIKRRSILKSSGVALTGGALVSSVSARGNAQKTRSQSYDIESGIFVAATDVEELSSDDIEQARQRAVDEYVSRDDPGVMSTAGSEYLVLSTAEQSLASDSSIGSPLVGYALQFEDGYPRERKYRVPADASAEIRQNRIREAVKELERNIVTADSSDVVDPDPGWGDPLFFSVDEEEVMSGDEDEGIVFPFDYYGKFNSEVALYEGRETEENQEYGCTIGCTQVPGNDMDNTNYNGDNYETLCRISPYGPSDLPILTDWGPDEDNTGGILGNVDLESISFGADSSGPYGEVTISPSSTDVYAQYDETNFADDGPVETVYEIAGADDKVMQQFGNSAVFVTDTDSNAICDTTLDCAFSAPNSDSHPNSEHLSENIRRWDLDGE</sequence>
<accession>A0A6B0VVJ4</accession>
<evidence type="ECO:0000313" key="2">
    <source>
        <dbReference type="EMBL" id="MXV64589.1"/>
    </source>
</evidence>
<evidence type="ECO:0000256" key="1">
    <source>
        <dbReference type="SAM" id="MobiDB-lite"/>
    </source>
</evidence>
<dbReference type="EMBL" id="WUYX01000071">
    <property type="protein sequence ID" value="MXV64589.1"/>
    <property type="molecule type" value="Genomic_DNA"/>
</dbReference>
<evidence type="ECO:0000313" key="3">
    <source>
        <dbReference type="Proteomes" id="UP000434101"/>
    </source>
</evidence>